<proteinExistence type="inferred from homology"/>
<dbReference type="GO" id="GO:0008270">
    <property type="term" value="F:zinc ion binding"/>
    <property type="evidence" value="ECO:0007669"/>
    <property type="project" value="InterPro"/>
</dbReference>
<dbReference type="PANTHER" id="PTHR30096">
    <property type="entry name" value="4,5-DOPA DIOXYGENASE EXTRADIOL-LIKE PROTEIN"/>
    <property type="match status" value="1"/>
</dbReference>
<dbReference type="Proteomes" id="UP000449547">
    <property type="component" value="Unassembled WGS sequence"/>
</dbReference>
<sequence length="321" mass="35981">MSVAKIAANTKPFPAYFFSHGAPSFLYEDDDFGDRGAWKTVKKIGRLIKKWQPDYIIVVSAHWQSTGSNLVEVNVADAPSAENKLIYDFYGFPKYMYQEEFHSLNAPVIGEQIKAHLEKNGFNSRLTKRGLDHGAWVPLKVAFSDYNTKTNPQPEEKGLDLPDTAVIQVSLTANDRDIDAHFRLGQVLNYFRTHQVWDESKNRYARGLIVCSGMTVHNLGDIGRGLSAPGGVMPYTKPFNRWLTSTLTGPGDKREAITKLQKENPTLLYNAHPSLEHFLPAVVGAGVASENDEPIKELYNNDFSSMGWGIFQFGKDYTDKA</sequence>
<comment type="caution">
    <text evidence="7">The sequence shown here is derived from an EMBL/GenBank/DDBJ whole genome shotgun (WGS) entry which is preliminary data.</text>
</comment>
<feature type="domain" description="Extradiol ring-cleavage dioxygenase class III enzyme subunit B" evidence="6">
    <location>
        <begin position="15"/>
        <end position="301"/>
    </location>
</feature>
<dbReference type="GeneID" id="54781538"/>
<dbReference type="GO" id="GO:0016702">
    <property type="term" value="F:oxidoreductase activity, acting on single donors with incorporation of molecular oxygen, incorporation of two atoms of oxygen"/>
    <property type="evidence" value="ECO:0007669"/>
    <property type="project" value="UniProtKB-ARBA"/>
</dbReference>
<dbReference type="OrthoDB" id="7396853at2759"/>
<comment type="cofactor">
    <cofactor evidence="1">
        <name>Zn(2+)</name>
        <dbReference type="ChEBI" id="CHEBI:29105"/>
    </cofactor>
</comment>
<dbReference type="PANTHER" id="PTHR30096:SF0">
    <property type="entry name" value="4,5-DOPA DIOXYGENASE EXTRADIOL-LIKE PROTEIN"/>
    <property type="match status" value="1"/>
</dbReference>
<protein>
    <recommendedName>
        <fullName evidence="6">Extradiol ring-cleavage dioxygenase class III enzyme subunit B domain-containing protein</fullName>
    </recommendedName>
</protein>
<keyword evidence="5" id="KW-0560">Oxidoreductase</keyword>
<dbReference type="SUPFAM" id="SSF53213">
    <property type="entry name" value="LigB-like"/>
    <property type="match status" value="1"/>
</dbReference>
<name>A0A642UNR8_DIURU</name>
<gene>
    <name evidence="7" type="ORF">DIURU_002887</name>
</gene>
<keyword evidence="8" id="KW-1185">Reference proteome</keyword>
<comment type="similarity">
    <text evidence="2">Belongs to the DODA-type extradiol aromatic ring-opening dioxygenase family.</text>
</comment>
<evidence type="ECO:0000313" key="8">
    <source>
        <dbReference type="Proteomes" id="UP000449547"/>
    </source>
</evidence>
<evidence type="ECO:0000256" key="3">
    <source>
        <dbReference type="ARBA" id="ARBA00022723"/>
    </source>
</evidence>
<dbReference type="VEuPathDB" id="FungiDB:DIURU_002887"/>
<evidence type="ECO:0000256" key="1">
    <source>
        <dbReference type="ARBA" id="ARBA00001947"/>
    </source>
</evidence>
<dbReference type="RefSeq" id="XP_034012418.1">
    <property type="nucleotide sequence ID" value="XM_034155587.1"/>
</dbReference>
<evidence type="ECO:0000256" key="5">
    <source>
        <dbReference type="ARBA" id="ARBA00023002"/>
    </source>
</evidence>
<accession>A0A642UNR8</accession>
<dbReference type="AlphaFoldDB" id="A0A642UNR8"/>
<dbReference type="Gene3D" id="3.40.830.10">
    <property type="entry name" value="LigB-like"/>
    <property type="match status" value="1"/>
</dbReference>
<dbReference type="OMA" id="SVIDGFW"/>
<evidence type="ECO:0000259" key="6">
    <source>
        <dbReference type="Pfam" id="PF02900"/>
    </source>
</evidence>
<organism evidence="7 8">
    <name type="scientific">Diutina rugosa</name>
    <name type="common">Yeast</name>
    <name type="synonym">Candida rugosa</name>
    <dbReference type="NCBI Taxonomy" id="5481"/>
    <lineage>
        <taxon>Eukaryota</taxon>
        <taxon>Fungi</taxon>
        <taxon>Dikarya</taxon>
        <taxon>Ascomycota</taxon>
        <taxon>Saccharomycotina</taxon>
        <taxon>Pichiomycetes</taxon>
        <taxon>Debaryomycetaceae</taxon>
        <taxon>Diutina</taxon>
    </lineage>
</organism>
<dbReference type="PIRSF" id="PIRSF006157">
    <property type="entry name" value="Doxgns_DODA"/>
    <property type="match status" value="1"/>
</dbReference>
<reference evidence="7 8" key="1">
    <citation type="submission" date="2019-07" db="EMBL/GenBank/DDBJ databases">
        <title>Genome assembly of two rare yeast pathogens: Diutina rugosa and Trichomonascus ciferrii.</title>
        <authorList>
            <person name="Mixao V."/>
            <person name="Saus E."/>
            <person name="Hansen A."/>
            <person name="Lass-Flor C."/>
            <person name="Gabaldon T."/>
        </authorList>
    </citation>
    <scope>NUCLEOTIDE SEQUENCE [LARGE SCALE GENOMIC DNA]</scope>
    <source>
        <strain evidence="7 8">CBS 613</strain>
    </source>
</reference>
<dbReference type="InterPro" id="IPR004183">
    <property type="entry name" value="Xdiol_dOase_suB"/>
</dbReference>
<dbReference type="EMBL" id="SWFT01000090">
    <property type="protein sequence ID" value="KAA8902433.1"/>
    <property type="molecule type" value="Genomic_DNA"/>
</dbReference>
<dbReference type="InterPro" id="IPR014436">
    <property type="entry name" value="Extradiol_dOase_DODA"/>
</dbReference>
<dbReference type="Pfam" id="PF02900">
    <property type="entry name" value="LigB"/>
    <property type="match status" value="1"/>
</dbReference>
<evidence type="ECO:0000256" key="2">
    <source>
        <dbReference type="ARBA" id="ARBA00007581"/>
    </source>
</evidence>
<dbReference type="CDD" id="cd07363">
    <property type="entry name" value="45_DOPA_Dioxygenase"/>
    <property type="match status" value="1"/>
</dbReference>
<dbReference type="GO" id="GO:0008198">
    <property type="term" value="F:ferrous iron binding"/>
    <property type="evidence" value="ECO:0007669"/>
    <property type="project" value="InterPro"/>
</dbReference>
<evidence type="ECO:0000313" key="7">
    <source>
        <dbReference type="EMBL" id="KAA8902433.1"/>
    </source>
</evidence>
<evidence type="ECO:0000256" key="4">
    <source>
        <dbReference type="ARBA" id="ARBA00022833"/>
    </source>
</evidence>
<keyword evidence="4" id="KW-0862">Zinc</keyword>
<keyword evidence="3" id="KW-0479">Metal-binding</keyword>